<keyword evidence="3" id="KW-1185">Reference proteome</keyword>
<evidence type="ECO:0000256" key="1">
    <source>
        <dbReference type="SAM" id="MobiDB-lite"/>
    </source>
</evidence>
<evidence type="ECO:0000313" key="2">
    <source>
        <dbReference type="EMBL" id="VDP54729.1"/>
    </source>
</evidence>
<evidence type="ECO:0000313" key="4">
    <source>
        <dbReference type="WBParaSite" id="SCUD_0001395501-mRNA-1"/>
    </source>
</evidence>
<evidence type="ECO:0000313" key="3">
    <source>
        <dbReference type="Proteomes" id="UP000279833"/>
    </source>
</evidence>
<name>A0A183KG06_9TREM</name>
<accession>A0A183KG06</accession>
<dbReference type="WBParaSite" id="SCUD_0001395501-mRNA-1">
    <property type="protein sequence ID" value="SCUD_0001395501-mRNA-1"/>
    <property type="gene ID" value="SCUD_0001395501"/>
</dbReference>
<sequence length="341" mass="39418">MEPSKQLNKYVNTLTKQSSSHCVNHNYQCDQHLNDNDMKTNYDLSKAVNNEQKITSINNHNTNNHSELSVKSTNKKHIKRNQIVTNFKQKNCSNVLPVWEFINANDNSIVNIQCMDTLTHHQTIKKNISIMTEPVDMTIQSITCSVEKSTQTMVNEFQFGRQHQDKVELNTSISTPTSLHSNVILNHEDNKSLVTSSVQTDSVNHHNHDDDYDYYNNLTKRNNKVNKTRKCVKSKIQNNQTRRSREYRRNRMKNRLVQEKSESFSSSYSSSSSSSSNSSISSSFLSKKNEKFDDNNIDVDRNNKVKLTSFQIQEGNHQLVQNVKQLNVSNDIPLNNRKLYI</sequence>
<reference evidence="2 3" key="2">
    <citation type="submission" date="2018-11" db="EMBL/GenBank/DDBJ databases">
        <authorList>
            <consortium name="Pathogen Informatics"/>
        </authorList>
    </citation>
    <scope>NUCLEOTIDE SEQUENCE [LARGE SCALE GENOMIC DNA]</scope>
    <source>
        <strain evidence="2">Dakar</strain>
        <strain evidence="3">Dakar, Senegal</strain>
    </source>
</reference>
<organism evidence="4">
    <name type="scientific">Schistosoma curassoni</name>
    <dbReference type="NCBI Taxonomy" id="6186"/>
    <lineage>
        <taxon>Eukaryota</taxon>
        <taxon>Metazoa</taxon>
        <taxon>Spiralia</taxon>
        <taxon>Lophotrochozoa</taxon>
        <taxon>Platyhelminthes</taxon>
        <taxon>Trematoda</taxon>
        <taxon>Digenea</taxon>
        <taxon>Strigeidida</taxon>
        <taxon>Schistosomatoidea</taxon>
        <taxon>Schistosomatidae</taxon>
        <taxon>Schistosoma</taxon>
    </lineage>
</organism>
<feature type="compositionally biased region" description="Low complexity" evidence="1">
    <location>
        <begin position="263"/>
        <end position="282"/>
    </location>
</feature>
<dbReference type="Proteomes" id="UP000279833">
    <property type="component" value="Unassembled WGS sequence"/>
</dbReference>
<feature type="region of interest" description="Disordered" evidence="1">
    <location>
        <begin position="197"/>
        <end position="282"/>
    </location>
</feature>
<dbReference type="EMBL" id="UZAK01036288">
    <property type="protein sequence ID" value="VDP54729.1"/>
    <property type="molecule type" value="Genomic_DNA"/>
</dbReference>
<protein>
    <submittedName>
        <fullName evidence="4">BZIP domain-containing protein</fullName>
    </submittedName>
</protein>
<feature type="compositionally biased region" description="Basic residues" evidence="1">
    <location>
        <begin position="221"/>
        <end position="233"/>
    </location>
</feature>
<dbReference type="AlphaFoldDB" id="A0A183KG06"/>
<gene>
    <name evidence="2" type="ORF">SCUD_LOCUS13952</name>
</gene>
<proteinExistence type="predicted"/>
<reference evidence="4" key="1">
    <citation type="submission" date="2016-06" db="UniProtKB">
        <authorList>
            <consortium name="WormBaseParasite"/>
        </authorList>
    </citation>
    <scope>IDENTIFICATION</scope>
</reference>